<dbReference type="InterPro" id="IPR004360">
    <property type="entry name" value="Glyas_Fos-R_dOase_dom"/>
</dbReference>
<dbReference type="InterPro" id="IPR037523">
    <property type="entry name" value="VOC_core"/>
</dbReference>
<dbReference type="Gene3D" id="3.10.180.10">
    <property type="entry name" value="2,3-Dihydroxybiphenyl 1,2-Dioxygenase, domain 1"/>
    <property type="match status" value="1"/>
</dbReference>
<dbReference type="PROSITE" id="PS51257">
    <property type="entry name" value="PROKAR_LIPOPROTEIN"/>
    <property type="match status" value="1"/>
</dbReference>
<sequence length="189" mass="21475">MAKKLVLVPVLLLALASGCIRQVSNHKESEMAETKEKPKINVRFIFSLCNDIVAMRHFYTDLLDMDEQAFFNEKQFGYLSYPCEGVHLMFFYSGQEAPVFKDWAWQPGYDGGSLHVTSWAIQIPEEDFAETVKRLKDAGVKTFSDNPQWRQDSYWGFSVMDPQGNTIEVYTSPKEKPASTTWAPAGSGK</sequence>
<organism evidence="3 4">
    <name type="scientific">candidate division TA06 bacterium B3_TA06</name>
    <dbReference type="NCBI Taxonomy" id="2012487"/>
    <lineage>
        <taxon>Bacteria</taxon>
        <taxon>Bacteria division TA06</taxon>
    </lineage>
</organism>
<feature type="signal peptide" evidence="1">
    <location>
        <begin position="1"/>
        <end position="21"/>
    </location>
</feature>
<feature type="domain" description="VOC" evidence="2">
    <location>
        <begin position="41"/>
        <end position="172"/>
    </location>
</feature>
<proteinExistence type="predicted"/>
<dbReference type="EMBL" id="NJBO01000039">
    <property type="protein sequence ID" value="TKJ36598.1"/>
    <property type="molecule type" value="Genomic_DNA"/>
</dbReference>
<comment type="caution">
    <text evidence="3">The sequence shown here is derived from an EMBL/GenBank/DDBJ whole genome shotgun (WGS) entry which is preliminary data.</text>
</comment>
<evidence type="ECO:0000313" key="4">
    <source>
        <dbReference type="Proteomes" id="UP000317778"/>
    </source>
</evidence>
<keyword evidence="1" id="KW-0732">Signal</keyword>
<dbReference type="SUPFAM" id="SSF54593">
    <property type="entry name" value="Glyoxalase/Bleomycin resistance protein/Dihydroxybiphenyl dioxygenase"/>
    <property type="match status" value="1"/>
</dbReference>
<evidence type="ECO:0000313" key="3">
    <source>
        <dbReference type="EMBL" id="TKJ36598.1"/>
    </source>
</evidence>
<evidence type="ECO:0000259" key="2">
    <source>
        <dbReference type="PROSITE" id="PS51819"/>
    </source>
</evidence>
<feature type="chain" id="PRO_5021982145" description="VOC domain-containing protein" evidence="1">
    <location>
        <begin position="22"/>
        <end position="189"/>
    </location>
</feature>
<dbReference type="Proteomes" id="UP000317778">
    <property type="component" value="Unassembled WGS sequence"/>
</dbReference>
<evidence type="ECO:0000256" key="1">
    <source>
        <dbReference type="SAM" id="SignalP"/>
    </source>
</evidence>
<dbReference type="Pfam" id="PF00903">
    <property type="entry name" value="Glyoxalase"/>
    <property type="match status" value="1"/>
</dbReference>
<gene>
    <name evidence="3" type="ORF">CEE36_11400</name>
</gene>
<name>A0A532UNU1_UNCT6</name>
<dbReference type="PROSITE" id="PS51819">
    <property type="entry name" value="VOC"/>
    <property type="match status" value="1"/>
</dbReference>
<dbReference type="AlphaFoldDB" id="A0A532UNU1"/>
<dbReference type="InterPro" id="IPR029068">
    <property type="entry name" value="Glyas_Bleomycin-R_OHBP_Dase"/>
</dbReference>
<accession>A0A532UNU1</accession>
<protein>
    <recommendedName>
        <fullName evidence="2">VOC domain-containing protein</fullName>
    </recommendedName>
</protein>
<reference evidence="3 4" key="1">
    <citation type="submission" date="2017-06" db="EMBL/GenBank/DDBJ databases">
        <title>Novel microbial phyla capable of carbon fixation and sulfur reduction in deep-sea sediments.</title>
        <authorList>
            <person name="Huang J."/>
            <person name="Baker B."/>
            <person name="Wang Y."/>
        </authorList>
    </citation>
    <scope>NUCLEOTIDE SEQUENCE [LARGE SCALE GENOMIC DNA]</scope>
    <source>
        <strain evidence="3">B3_TA06</strain>
    </source>
</reference>